<organism evidence="1 2">
    <name type="scientific">Corallococcus sicarius</name>
    <dbReference type="NCBI Taxonomy" id="2316726"/>
    <lineage>
        <taxon>Bacteria</taxon>
        <taxon>Pseudomonadati</taxon>
        <taxon>Myxococcota</taxon>
        <taxon>Myxococcia</taxon>
        <taxon>Myxococcales</taxon>
        <taxon>Cystobacterineae</taxon>
        <taxon>Myxococcaceae</taxon>
        <taxon>Corallococcus</taxon>
    </lineage>
</organism>
<comment type="caution">
    <text evidence="1">The sequence shown here is derived from an EMBL/GenBank/DDBJ whole genome shotgun (WGS) entry which is preliminary data.</text>
</comment>
<proteinExistence type="predicted"/>
<evidence type="ECO:0000313" key="2">
    <source>
        <dbReference type="Proteomes" id="UP000273405"/>
    </source>
</evidence>
<keyword evidence="2" id="KW-1185">Reference proteome</keyword>
<protein>
    <submittedName>
        <fullName evidence="1">Pilus assembly protein</fullName>
    </submittedName>
</protein>
<dbReference type="OrthoDB" id="5380194at2"/>
<evidence type="ECO:0000313" key="1">
    <source>
        <dbReference type="EMBL" id="RKH43279.1"/>
    </source>
</evidence>
<name>A0A3A8NI97_9BACT</name>
<accession>A0A3A8NI97</accession>
<dbReference type="AlphaFoldDB" id="A0A3A8NI97"/>
<sequence length="354" mass="38289">MELALLAPLFVVLVLWANYFWEAQRARIKLAEMARFIAFERTVRSDLNAVVAEARTRYQDLDGSTKTGTLGSTYQNGLTFQVSAENADAPLESVEMSEMGSKAGVAGLAGPALAALGSTPEQLAEDMGFDPSVGAVHARVQVRMVNRIIPQEVALYTTGFDGNQLDLVFNEEFYLYHDTWRAWGNGENPAQTYPRVEQLTHDRVSRIVYAGVTSGGSGALDAIEGVMSVLGLDFPFSADYIRRSVLIRDPKAAGSFAAAARPTRTVPGDALQAAYWRNDTSFCFGSCEPGAVKSKRGPDNWPMRAYNCRGNFFQGATLSNAPESVYTKSIAAGAGYFHYADDACSPAPALPPVP</sequence>
<dbReference type="EMBL" id="RAWG01000069">
    <property type="protein sequence ID" value="RKH43279.1"/>
    <property type="molecule type" value="Genomic_DNA"/>
</dbReference>
<gene>
    <name evidence="1" type="ORF">D7X12_13655</name>
</gene>
<dbReference type="Proteomes" id="UP000273405">
    <property type="component" value="Unassembled WGS sequence"/>
</dbReference>
<reference evidence="2" key="1">
    <citation type="submission" date="2018-09" db="EMBL/GenBank/DDBJ databases">
        <authorList>
            <person name="Livingstone P.G."/>
            <person name="Whitworth D.E."/>
        </authorList>
    </citation>
    <scope>NUCLEOTIDE SEQUENCE [LARGE SCALE GENOMIC DNA]</scope>
    <source>
        <strain evidence="2">CA040B</strain>
    </source>
</reference>